<dbReference type="GO" id="GO:0003723">
    <property type="term" value="F:RNA binding"/>
    <property type="evidence" value="ECO:0007669"/>
    <property type="project" value="UniProtKB-KW"/>
</dbReference>
<dbReference type="Pfam" id="PF01881">
    <property type="entry name" value="Cas_Cas6_C"/>
    <property type="match status" value="1"/>
</dbReference>
<dbReference type="KEGG" id="caby:Cabys_3810"/>
<evidence type="ECO:0000313" key="10">
    <source>
        <dbReference type="Proteomes" id="UP000004671"/>
    </source>
</evidence>
<dbReference type="RefSeq" id="WP_006928011.1">
    <property type="nucleotide sequence ID" value="NZ_CM001402.1"/>
</dbReference>
<proteinExistence type="inferred from homology"/>
<dbReference type="NCBIfam" id="TIGR01877">
    <property type="entry name" value="cas_cas6"/>
    <property type="match status" value="1"/>
</dbReference>
<dbReference type="CDD" id="cd21140">
    <property type="entry name" value="Cas6_I-like"/>
    <property type="match status" value="1"/>
</dbReference>
<evidence type="ECO:0000256" key="1">
    <source>
        <dbReference type="ARBA" id="ARBA00005937"/>
    </source>
</evidence>
<evidence type="ECO:0000256" key="6">
    <source>
        <dbReference type="PIRSR" id="PIRSR005054-50"/>
    </source>
</evidence>
<feature type="domain" description="CRISPR associated protein Cas6 C-terminal" evidence="7">
    <location>
        <begin position="128"/>
        <end position="261"/>
    </location>
</feature>
<dbReference type="OrthoDB" id="9797488at2"/>
<dbReference type="InParanoid" id="H1XYR5"/>
<dbReference type="GO" id="GO:0051607">
    <property type="term" value="P:defense response to virus"/>
    <property type="evidence" value="ECO:0007669"/>
    <property type="project" value="UniProtKB-KW"/>
</dbReference>
<dbReference type="HOGENOM" id="CLU_089858_0_0_0"/>
<dbReference type="EMBL" id="CP018099">
    <property type="protein sequence ID" value="APF20555.1"/>
    <property type="molecule type" value="Genomic_DNA"/>
</dbReference>
<dbReference type="InterPro" id="IPR049435">
    <property type="entry name" value="Cas_Cas6_C"/>
</dbReference>
<organism evidence="9 10">
    <name type="scientific">Caldithrix abyssi DSM 13497</name>
    <dbReference type="NCBI Taxonomy" id="880073"/>
    <lineage>
        <taxon>Bacteria</taxon>
        <taxon>Pseudomonadati</taxon>
        <taxon>Calditrichota</taxon>
        <taxon>Calditrichia</taxon>
        <taxon>Calditrichales</taxon>
        <taxon>Calditrichaceae</taxon>
        <taxon>Caldithrix</taxon>
    </lineage>
</organism>
<name>H1XYR5_CALAY</name>
<evidence type="ECO:0000256" key="4">
    <source>
        <dbReference type="PIRNR" id="PIRNR005054"/>
    </source>
</evidence>
<dbReference type="EMBL" id="CM001402">
    <property type="protein sequence ID" value="EHO40934.1"/>
    <property type="molecule type" value="Genomic_DNA"/>
</dbReference>
<dbReference type="PANTHER" id="PTHR36984:SF1">
    <property type="entry name" value="CRISPR-ASSOCIATED ENDORIBONUCLEASE CAS6 1"/>
    <property type="match status" value="1"/>
</dbReference>
<reference evidence="9 10" key="1">
    <citation type="submission" date="2011-09" db="EMBL/GenBank/DDBJ databases">
        <title>The permanent draft genome of Caldithrix abyssi DSM 13497.</title>
        <authorList>
            <consortium name="US DOE Joint Genome Institute (JGI-PGF)"/>
            <person name="Lucas S."/>
            <person name="Han J."/>
            <person name="Lapidus A."/>
            <person name="Bruce D."/>
            <person name="Goodwin L."/>
            <person name="Pitluck S."/>
            <person name="Peters L."/>
            <person name="Kyrpides N."/>
            <person name="Mavromatis K."/>
            <person name="Ivanova N."/>
            <person name="Mikhailova N."/>
            <person name="Chertkov O."/>
            <person name="Detter J.C."/>
            <person name="Tapia R."/>
            <person name="Han C."/>
            <person name="Land M."/>
            <person name="Hauser L."/>
            <person name="Markowitz V."/>
            <person name="Cheng J.-F."/>
            <person name="Hugenholtz P."/>
            <person name="Woyke T."/>
            <person name="Wu D."/>
            <person name="Spring S."/>
            <person name="Brambilla E."/>
            <person name="Klenk H.-P."/>
            <person name="Eisen J.A."/>
        </authorList>
    </citation>
    <scope>NUCLEOTIDE SEQUENCE [LARGE SCALE GENOMIC DNA]</scope>
    <source>
        <strain evidence="9 10">DSM 13497</strain>
    </source>
</reference>
<dbReference type="eggNOG" id="COG1583">
    <property type="taxonomic scope" value="Bacteria"/>
</dbReference>
<feature type="site" description="Transition state stabilizer" evidence="5">
    <location>
        <position position="56"/>
    </location>
</feature>
<dbReference type="AlphaFoldDB" id="H1XYR5"/>
<comment type="similarity">
    <text evidence="1 4">Belongs to the CRISPR-associated protein Cas6/Cse3/CasE family.</text>
</comment>
<evidence type="ECO:0000313" key="9">
    <source>
        <dbReference type="EMBL" id="EHO40934.1"/>
    </source>
</evidence>
<keyword evidence="10" id="KW-1185">Reference proteome</keyword>
<dbReference type="STRING" id="880073.Cabys_3810"/>
<dbReference type="Proteomes" id="UP000004671">
    <property type="component" value="Chromosome"/>
</dbReference>
<dbReference type="Gene3D" id="3.30.70.1900">
    <property type="match status" value="1"/>
</dbReference>
<dbReference type="Pfam" id="PF21350">
    <property type="entry name" value="Cas6_I-A"/>
    <property type="match status" value="1"/>
</dbReference>
<dbReference type="InterPro" id="IPR045747">
    <property type="entry name" value="CRISPR-assoc_prot_Cas6_N_sf"/>
</dbReference>
<dbReference type="PaxDb" id="880073-Calab_1309"/>
<keyword evidence="2" id="KW-0694">RNA-binding</keyword>
<comment type="function">
    <text evidence="4">CRISPR (clustered regularly interspaced short palindromic repeat), is an adaptive immune system that provides protection against mobile genetic elements (viruses, transposable elements and conjugative plasmids). CRISPR clusters contain sequences complementary to antecedent mobile elements and target invading nucleic acids. CRISPR clusters are transcribed and processed into CRISPR RNA (crRNA).</text>
</comment>
<dbReference type="InterPro" id="IPR010156">
    <property type="entry name" value="CRISPR-assoc_prot_Cas6"/>
</dbReference>
<evidence type="ECO:0000259" key="7">
    <source>
        <dbReference type="Pfam" id="PF01881"/>
    </source>
</evidence>
<protein>
    <recommendedName>
        <fullName evidence="4">CRISPR-associated endoribonuclease</fullName>
    </recommendedName>
</protein>
<dbReference type="GO" id="GO:0016788">
    <property type="term" value="F:hydrolase activity, acting on ester bonds"/>
    <property type="evidence" value="ECO:0007669"/>
    <property type="project" value="InterPro"/>
</dbReference>
<dbReference type="PIRSF" id="PIRSF005054">
    <property type="entry name" value="PF1131"/>
    <property type="match status" value="1"/>
</dbReference>
<keyword evidence="3" id="KW-0051">Antiviral defense</keyword>
<dbReference type="Proteomes" id="UP000183868">
    <property type="component" value="Chromosome"/>
</dbReference>
<sequence>MRLKLKLQVDSQFNILPFNYFYPVSAWLYKQINRGDSDFAHWLHQKGYMVKGKHFKHFTFSKIGLRRFRRLNGGLLILDRQVDLHISFLTQKSFESFLSGLFLHQQMDIVDARHQCRFFITQVESLSAPEFKARMHFRSKSPICLSKPVEINGKSGKEFLHPSHPEYGQRLVQNLFFKYLSFKELEKDAAMEDSLMKNFEFKWYEPCKSRLATIKSGSKEETRIRGYLYSFDLTAPPELLRIGYYSGFGEKNSLGFGYVEVMNDK</sequence>
<evidence type="ECO:0000313" key="8">
    <source>
        <dbReference type="EMBL" id="APF20555.1"/>
    </source>
</evidence>
<evidence type="ECO:0000256" key="5">
    <source>
        <dbReference type="PIRSR" id="PIRSR005054-1"/>
    </source>
</evidence>
<feature type="active site" description="Proton acceptor" evidence="6">
    <location>
        <position position="29"/>
    </location>
</feature>
<evidence type="ECO:0000313" key="11">
    <source>
        <dbReference type="Proteomes" id="UP000183868"/>
    </source>
</evidence>
<feature type="active site" description="Proton donor" evidence="6">
    <location>
        <position position="44"/>
    </location>
</feature>
<accession>H1XYR5</accession>
<dbReference type="Gene3D" id="3.30.70.1890">
    <property type="match status" value="1"/>
</dbReference>
<gene>
    <name evidence="8" type="primary">cas6</name>
    <name evidence="8" type="ORF">Cabys_3810</name>
    <name evidence="9" type="ORF">Calab_1309</name>
</gene>
<dbReference type="PANTHER" id="PTHR36984">
    <property type="entry name" value="CRISPR-ASSOCIATED ENDORIBONUCLEASE CAS6 1"/>
    <property type="match status" value="1"/>
</dbReference>
<evidence type="ECO:0000256" key="2">
    <source>
        <dbReference type="ARBA" id="ARBA00022884"/>
    </source>
</evidence>
<evidence type="ECO:0000256" key="3">
    <source>
        <dbReference type="ARBA" id="ARBA00023118"/>
    </source>
</evidence>
<reference evidence="8 11" key="2">
    <citation type="submission" date="2016-11" db="EMBL/GenBank/DDBJ databases">
        <title>Genomic analysis of Caldithrix abyssi and proposal of a novel bacterial phylum Caldithrichaeota.</title>
        <authorList>
            <person name="Kublanov I."/>
            <person name="Sigalova O."/>
            <person name="Gavrilov S."/>
            <person name="Lebedinsky A."/>
            <person name="Ivanova N."/>
            <person name="Daum C."/>
            <person name="Reddy T."/>
            <person name="Klenk H.P."/>
            <person name="Goker M."/>
            <person name="Reva O."/>
            <person name="Miroshnichenko M."/>
            <person name="Kyprides N."/>
            <person name="Woyke T."/>
            <person name="Gelfand M."/>
        </authorList>
    </citation>
    <scope>NUCLEOTIDE SEQUENCE [LARGE SCALE GENOMIC DNA]</scope>
    <source>
        <strain evidence="8 11">LF13</strain>
    </source>
</reference>